<dbReference type="Gene3D" id="3.50.90.10">
    <property type="entry name" value="YerB-like"/>
    <property type="match status" value="1"/>
</dbReference>
<feature type="domain" description="DUF3048" evidence="3">
    <location>
        <begin position="223"/>
        <end position="326"/>
    </location>
</feature>
<dbReference type="Pfam" id="PF11258">
    <property type="entry name" value="DUF3048"/>
    <property type="match status" value="1"/>
</dbReference>
<dbReference type="EMBL" id="JAJEQF010000034">
    <property type="protein sequence ID" value="MCC2168408.1"/>
    <property type="molecule type" value="Genomic_DNA"/>
</dbReference>
<feature type="domain" description="DUF3048" evidence="2">
    <location>
        <begin position="43"/>
        <end position="179"/>
    </location>
</feature>
<dbReference type="InterPro" id="IPR023158">
    <property type="entry name" value="YerB-like_sf"/>
</dbReference>
<proteinExistence type="predicted"/>
<sequence>MNKRYLSMTAVFTAAALLFAPLSGIEAQAAPAAAAQAAYVSELTGLPTSIALQTQRPVAVMIDNDTKALPHYGLSEADVVYEMMNSTANKRVTRLMAIYKDWQNVGQIGNVRSTRPTNILLASEWNAILIHDGGPFYNNPYFKSTGISHLSGGFSRVKNGKAQEFTEYVLKNDIAKQVTTAAIPSTYTNPAAMNHWKIGATNLSAKAGNIPANLVQLNCFRLTKPYLSYNAKTGTYDYYENKKLAKDGEDKKAPSFANVILQNCTFTQYDKNGYLIYNVIGQGAGWYITGGKAIPIMWAKASETGITHYYDLSGAEITLNPGKTYIGICPSDDWTSVTVS</sequence>
<reference evidence="4 5" key="1">
    <citation type="submission" date="2021-10" db="EMBL/GenBank/DDBJ databases">
        <title>Anaerobic single-cell dispensing facilitates the cultivation of human gut bacteria.</title>
        <authorList>
            <person name="Afrizal A."/>
        </authorList>
    </citation>
    <scope>NUCLEOTIDE SEQUENCE [LARGE SCALE GENOMIC DNA]</scope>
    <source>
        <strain evidence="4 5">CLA-AA-H244</strain>
    </source>
</reference>
<gene>
    <name evidence="4" type="ORF">LKD45_12045</name>
</gene>
<evidence type="ECO:0000313" key="5">
    <source>
        <dbReference type="Proteomes" id="UP001199355"/>
    </source>
</evidence>
<accession>A0AAE3DNZ8</accession>
<dbReference type="SUPFAM" id="SSF159774">
    <property type="entry name" value="YerB-like"/>
    <property type="match status" value="1"/>
</dbReference>
<keyword evidence="1" id="KW-0732">Signal</keyword>
<evidence type="ECO:0000313" key="4">
    <source>
        <dbReference type="EMBL" id="MCC2168408.1"/>
    </source>
</evidence>
<organism evidence="4 5">
    <name type="scientific">Gallintestinimicrobium propionicum</name>
    <dbReference type="NCBI Taxonomy" id="2981770"/>
    <lineage>
        <taxon>Bacteria</taxon>
        <taxon>Bacillati</taxon>
        <taxon>Bacillota</taxon>
        <taxon>Clostridia</taxon>
        <taxon>Lachnospirales</taxon>
        <taxon>Lachnospiraceae</taxon>
        <taxon>Gallintestinimicrobium</taxon>
    </lineage>
</organism>
<feature type="signal peptide" evidence="1">
    <location>
        <begin position="1"/>
        <end position="29"/>
    </location>
</feature>
<evidence type="ECO:0000256" key="1">
    <source>
        <dbReference type="SAM" id="SignalP"/>
    </source>
</evidence>
<dbReference type="Pfam" id="PF17479">
    <property type="entry name" value="DUF3048_C"/>
    <property type="match status" value="1"/>
</dbReference>
<comment type="caution">
    <text evidence="4">The sequence shown here is derived from an EMBL/GenBank/DDBJ whole genome shotgun (WGS) entry which is preliminary data.</text>
</comment>
<protein>
    <submittedName>
        <fullName evidence="4">DUF3048 domain-containing protein</fullName>
    </submittedName>
</protein>
<dbReference type="AlphaFoldDB" id="A0AAE3DNZ8"/>
<name>A0AAE3DNZ8_9FIRM</name>
<dbReference type="InterPro" id="IPR021416">
    <property type="entry name" value="DUF3048_N"/>
</dbReference>
<feature type="chain" id="PRO_5042238771" evidence="1">
    <location>
        <begin position="30"/>
        <end position="340"/>
    </location>
</feature>
<evidence type="ECO:0000259" key="3">
    <source>
        <dbReference type="Pfam" id="PF17479"/>
    </source>
</evidence>
<dbReference type="Proteomes" id="UP001199355">
    <property type="component" value="Unassembled WGS sequence"/>
</dbReference>
<dbReference type="InterPro" id="IPR035328">
    <property type="entry name" value="DUF3048_C"/>
</dbReference>
<evidence type="ECO:0000259" key="2">
    <source>
        <dbReference type="Pfam" id="PF11258"/>
    </source>
</evidence>
<dbReference type="RefSeq" id="WP_308728661.1">
    <property type="nucleotide sequence ID" value="NZ_JAJEQF010000034.1"/>
</dbReference>
<keyword evidence="5" id="KW-1185">Reference proteome</keyword>